<reference evidence="2" key="1">
    <citation type="submission" date="2016-10" db="EMBL/GenBank/DDBJ databases">
        <authorList>
            <person name="Varghese N."/>
            <person name="Submissions S."/>
        </authorList>
    </citation>
    <scope>NUCLEOTIDE SEQUENCE [LARGE SCALE GENOMIC DNA]</scope>
    <source>
        <strain evidence="2">2SM5</strain>
    </source>
</reference>
<sequence length="89" mass="9759">MFSRNFVDTDGPEYALHIEPIIVKPDAQELGFAQLGGASTCKVLSILDVPPDERNRSINPTYNQRSVRAMLTSRIPSGGFSHDAPRCQG</sequence>
<organism evidence="1 2">
    <name type="scientific">Halopseudomonas litoralis</name>
    <dbReference type="NCBI Taxonomy" id="797277"/>
    <lineage>
        <taxon>Bacteria</taxon>
        <taxon>Pseudomonadati</taxon>
        <taxon>Pseudomonadota</taxon>
        <taxon>Gammaproteobacteria</taxon>
        <taxon>Pseudomonadales</taxon>
        <taxon>Pseudomonadaceae</taxon>
        <taxon>Halopseudomonas</taxon>
    </lineage>
</organism>
<dbReference type="RefSeq" id="WP_172828695.1">
    <property type="nucleotide sequence ID" value="NZ_LT629748.1"/>
</dbReference>
<gene>
    <name evidence="1" type="ORF">SAMN05216198_3080</name>
</gene>
<evidence type="ECO:0000313" key="1">
    <source>
        <dbReference type="EMBL" id="SDS89563.1"/>
    </source>
</evidence>
<protein>
    <submittedName>
        <fullName evidence="1">Uncharacterized protein</fullName>
    </submittedName>
</protein>
<dbReference type="STRING" id="797277.SAMN05216198_3080"/>
<dbReference type="EMBL" id="LT629748">
    <property type="protein sequence ID" value="SDS89563.1"/>
    <property type="molecule type" value="Genomic_DNA"/>
</dbReference>
<accession>A0A1H1VXS8</accession>
<dbReference type="AlphaFoldDB" id="A0A1H1VXS8"/>
<proteinExistence type="predicted"/>
<keyword evidence="2" id="KW-1185">Reference proteome</keyword>
<evidence type="ECO:0000313" key="2">
    <source>
        <dbReference type="Proteomes" id="UP000243426"/>
    </source>
</evidence>
<dbReference type="Proteomes" id="UP000243426">
    <property type="component" value="Chromosome I"/>
</dbReference>
<name>A0A1H1VXS8_9GAMM</name>